<dbReference type="RefSeq" id="WP_075444765.1">
    <property type="nucleotide sequence ID" value="NZ_FOQK01000020.1"/>
</dbReference>
<dbReference type="PROSITE" id="PS51208">
    <property type="entry name" value="AUTOTRANSPORTER"/>
    <property type="match status" value="1"/>
</dbReference>
<dbReference type="InterPro" id="IPR036709">
    <property type="entry name" value="Autotransporte_beta_dom_sf"/>
</dbReference>
<reference evidence="3 4" key="1">
    <citation type="submission" date="2016-10" db="EMBL/GenBank/DDBJ databases">
        <authorList>
            <person name="de Groot N.N."/>
        </authorList>
    </citation>
    <scope>NUCLEOTIDE SEQUENCE [LARGE SCALE GENOMIC DNA]</scope>
    <source>
        <strain evidence="3 4">Z108</strain>
    </source>
</reference>
<sequence length="1219" mass="130879">MMNRGKNKQLVIAVTLACLGVPSWAGAYTTDYVYHNGKEFAELIILNQGDTFIKVGKDSVAGPAKYTLSPLMRGAVKSGTAYWAGILGPYLKTSQPAQIVLTTDADPNASAIPVSLLHKKGTDPSVAVENYVAQGLQGKIIRADAKEFDKKLFDADDGMYAFSRVTVGQHAGANRDGANAGWWVDTDTVLPANEQAADFVGTIRHELGHALGIMGKFQKFDSKTKTWSSVVNNPMYTSKLEFISRFDDRAKDRDEWNMHLIDQNGKAAKPGMVISTTASIKETLAAIPGLTEEDLFIVDNGDSNPNLSGKKGYAFFVGDHVTEALDGATFHGVSGLPVNAWENLLFYNFEGSHLQTTGMMSHRAYSNYTSFMEAELAVMQDLGYDLDRKAYFGYSVYGDGGVIDNTHGYSARNAAGTAYKGGYSNVPLGIGLHIYGSRNTVTQRADILTHGTGATGIRVDGSENTLVIPQSTEIHADGLQGNGVLIAYGRGQTVKQSGTVTARGQDGTGIRFDFGSSTNGAADEYRGSYIRYKRTVDAPTGKISSAENLPLTEMNKFEYNSAADELQGAMVDRYDLSGTLEGGKNAIYIGKNALVKNINVQAGAKIKGNITSDWKHFDTDGSYDAVAVVEKEAKGEALNLQYKGMKYNYNEYIPDLVTNLNFSGEHDYTGNINGKDNIKLNVTAGTLRYGGEANVVSVTVDKDATLLDGNYTVNKMTTIAAGFRDDDTGNVINHGTLGISSPDGCVEIAGDLKADGTLRGMAGGSDGQIRVSGTAAIDGATLLAANILPHENFSVLAVKNGNIQGSPQNATGTPYKTGLANITASVAGKEIKVTSEAANNLGKVDAVQQETYEAMESMRQDLAGDERLSQLRPLYSLEPEKAKGALSAIGSSGATQLAALAQQSTVSGRVISDRLNTAFSLQPVALTIPASKLRDSGQEEEAGLRLTTQLPVAQDNNAWVKFTKNWGDLRGGASYHGSAVSGGYDRAFGKNFRGGVFVSYNAVSLGADSSGGNAYDTRVGLYGGYHKDARDAYIYLDYGIVRNKLRRGIPALGLNAAADYNSHIIELGGEYKYDLQSESGRVWHVSPYAGFQLSHMRQGAYREKGAGIFNQQAAGNGNTYFAGTCGVELKRYLDKGNYGIRLGVRHAFAGANPELDFRYEGYDGGRYTLRNNQDKTHFELALSGEAEFAPDWLLAGDAGFLRGSHDKDISCALTLRRVW</sequence>
<dbReference type="EMBL" id="FOQK01000020">
    <property type="protein sequence ID" value="SFI18868.1"/>
    <property type="molecule type" value="Genomic_DNA"/>
</dbReference>
<dbReference type="Gene3D" id="2.40.128.130">
    <property type="entry name" value="Autotransporter beta-domain"/>
    <property type="match status" value="1"/>
</dbReference>
<accession>A0A1I3G5U7</accession>
<evidence type="ECO:0000313" key="4">
    <source>
        <dbReference type="Proteomes" id="UP000183639"/>
    </source>
</evidence>
<evidence type="ECO:0000259" key="2">
    <source>
        <dbReference type="PROSITE" id="PS51208"/>
    </source>
</evidence>
<dbReference type="SUPFAM" id="SSF103515">
    <property type="entry name" value="Autotransporter"/>
    <property type="match status" value="1"/>
</dbReference>
<evidence type="ECO:0000256" key="1">
    <source>
        <dbReference type="SAM" id="SignalP"/>
    </source>
</evidence>
<dbReference type="InterPro" id="IPR005546">
    <property type="entry name" value="Autotransporte_beta"/>
</dbReference>
<proteinExistence type="predicted"/>
<dbReference type="SUPFAM" id="SSF55486">
    <property type="entry name" value="Metalloproteases ('zincins'), catalytic domain"/>
    <property type="match status" value="1"/>
</dbReference>
<gene>
    <name evidence="3" type="ORF">SAMN04487861_12021</name>
</gene>
<keyword evidence="1" id="KW-0732">Signal</keyword>
<organism evidence="3 4">
    <name type="scientific">Selenomonas ruminantium</name>
    <dbReference type="NCBI Taxonomy" id="971"/>
    <lineage>
        <taxon>Bacteria</taxon>
        <taxon>Bacillati</taxon>
        <taxon>Bacillota</taxon>
        <taxon>Negativicutes</taxon>
        <taxon>Selenomonadales</taxon>
        <taxon>Selenomonadaceae</taxon>
        <taxon>Selenomonas</taxon>
    </lineage>
</organism>
<name>A0A1I3G5U7_SELRU</name>
<evidence type="ECO:0000313" key="3">
    <source>
        <dbReference type="EMBL" id="SFI18868.1"/>
    </source>
</evidence>
<protein>
    <submittedName>
        <fullName evidence="3">Uncharacterized conserved protein, contains a C-terminal beta-barrel porin domain</fullName>
    </submittedName>
</protein>
<feature type="domain" description="Autotransporter" evidence="2">
    <location>
        <begin position="951"/>
        <end position="1219"/>
    </location>
</feature>
<dbReference type="SMART" id="SM00869">
    <property type="entry name" value="Autotransporter"/>
    <property type="match status" value="1"/>
</dbReference>
<dbReference type="AlphaFoldDB" id="A0A1I3G5U7"/>
<dbReference type="Proteomes" id="UP000183639">
    <property type="component" value="Unassembled WGS sequence"/>
</dbReference>
<dbReference type="Pfam" id="PF03797">
    <property type="entry name" value="Autotransporter"/>
    <property type="match status" value="1"/>
</dbReference>
<feature type="chain" id="PRO_5010264106" evidence="1">
    <location>
        <begin position="28"/>
        <end position="1219"/>
    </location>
</feature>
<feature type="signal peptide" evidence="1">
    <location>
        <begin position="1"/>
        <end position="27"/>
    </location>
</feature>